<evidence type="ECO:0000256" key="1">
    <source>
        <dbReference type="SAM" id="MobiDB-lite"/>
    </source>
</evidence>
<feature type="compositionally biased region" description="Polar residues" evidence="1">
    <location>
        <begin position="1149"/>
        <end position="1160"/>
    </location>
</feature>
<organism evidence="2 3">
    <name type="scientific">Endozoicomonas lisbonensis</name>
    <dbReference type="NCBI Taxonomy" id="3120522"/>
    <lineage>
        <taxon>Bacteria</taxon>
        <taxon>Pseudomonadati</taxon>
        <taxon>Pseudomonadota</taxon>
        <taxon>Gammaproteobacteria</taxon>
        <taxon>Oceanospirillales</taxon>
        <taxon>Endozoicomonadaceae</taxon>
        <taxon>Endozoicomonas</taxon>
    </lineage>
</organism>
<evidence type="ECO:0000313" key="2">
    <source>
        <dbReference type="EMBL" id="MET4756369.1"/>
    </source>
</evidence>
<feature type="compositionally biased region" description="Polar residues" evidence="1">
    <location>
        <begin position="1174"/>
        <end position="1197"/>
    </location>
</feature>
<feature type="compositionally biased region" description="Polar residues" evidence="1">
    <location>
        <begin position="1223"/>
        <end position="1234"/>
    </location>
</feature>
<dbReference type="Proteomes" id="UP001549366">
    <property type="component" value="Unassembled WGS sequence"/>
</dbReference>
<gene>
    <name evidence="2" type="ORF">V5J35_001561</name>
</gene>
<sequence length="2679" mass="303362">MVFDDFMPVRCKGVLLFFLITLFLIWGAGVSISHASVSQNGSEQNESEIRFLNIYAGFKTNNFHVKLGNHYHVLHGIGTPEKLYRFLRCQWWSNLHWFLISRLLPPSTVPYPSFSRGFPSLSPAFGNAPDCNPHPVIMDHPLLSGRFSVQTSCIDHQPVWQITASPISSASEPEAVDGESLSTWLSLWKLLNDTNTSTLYLRPWQDRQHNRLQTILCQNTPFSDNSGTKCQSIFIDLPLNHKQPWLLPELAKKEAISPHGQTCLDSAWLKLVIQAIQCLSLSGEEKARACSDNRWLYRLSDREWLYQTGIPEPQVKPGPPLITGHYFNLWSLEAASPGKDAWPTWSKSSLFIARNDRHRKYHLWGAGDPVLIMQFSDEPYNVQDRYFGWDKPGIGTLVESQYLNLATLILNTLPNTPFNLYQWYGALQGFSPVPLSKSLGDRVREQILRDPQSLYEFAKQRPELHSTIKSYLERELPDHPVNAYFSDQAPPPSDSLAIDIKPSPHNPNFQPANPHLLSSIFPVPIHTASGTRTNNQGNLPGQLPVATVQSKKAGDNIKRQSYRRKKQGKDDEDKRPPPATGWPKLQANPLSPTLWDYLVYLYREYNLEPVTFEPMSDFVQSVPGIQSTETFNPQNPLHMMQAAAALDSSLQVIVPIGLERYQCYASDPQKVLNPQPLNWIEAQNIIFLNDDKAVSLSYFTSGSRDFPWFPGFMVSTQRDQEETIWPESNRQKNAFWQLFPEWRQHVLLCRKSLGCHSTASASDVLQQALTAPSDFMKGEHWQNLFKFYSELGLVCYPFDETEGANGAAFFISKNTVGAVILFWKDSAQRYVPILFPELQASDISAQIETLSRYLTNYSTGALLVEERLFAYVIPALLVLAPVVKKTHETANRILKNQKALVYGGAAVQKHILSRIIPGDFNKVPLTNDIDLAIEGSESPEEFSALLEQELRSDLPGTLVISTNLGLKTINDHQEAVTTEKITIYLPQDKDFSMKEEWRIFSMDISSATKGHFDFNRVEPFQPGSKLLMPTLPATVERLLQDLQLLQSYTGSDKERREKSTHKALKILLAYDTDEQVKTIIRNTLSREALAFSNLPEFLHPYTKPLSDDEVALPEESENSPVAMAVDEMNKADNKPEDSDSGAEPDISEQDSAGLSTTDITKSVRVEFSTKDAEVQTTSEESLPAPVQSQTIQSQTIRAETAEALPSTEPDKSVKKKKRKKKNTAQQSTPATTDAETAEQQSEELSLWLESMEQQFLDALILATQPPSCEPTEKPSLSAEPDVSTMRLQTGLTTTVQILACSGVSVDITGIRPEVTINLPTQLNEKQREALKKAALEDHFPYAKLIQALLALNQKRSEKDPKSTLKLYENVFDLLLPAALAGIPLAYQLLLGLQLDHHHPAGWPQLESANRLLRSWAARESSSTHITIEGLLNDGFLEQLVKNNDVINLMLIEQGLDKASDLSGRGREIYAILKALREPDDQRVRALKEIRPASPELFQSIRSLKLLVGEKNPQPAPKQLHTELWRYSIRVLGLGSTLKKMNTYSRLLLNAPGVLAMSDLTALKGVASTGVLLKGHQGNAILFELTGLWERYHALSQNDDEDEVKGRFMALFNEISANPVEKARPGLIRDWTLARSFLLSRARSQVPATSSETVEQLTELKEECYKVTRELKEKSIDLEKVIKKLDNIEISDRTKVTEKTVPKTKRKTDSKPLTPPTNEDQQFLNLINHLDISLMQAIKSLQNNPLSYKQYEDLAEFYSKRVQESRKKTDVFLTGYYYFMAALCLLDARMSDDYKIIKLTISPLAHSNIKEIMQILENANRYNFPYAPLLRFLFAYRMTGDHKGISLAGFLSVMAGVSQGVELLMQTRVGNSTLAGLALKWLVQLPDRFQLKISIDTEPDSDAGNSESTDMDKDTAASLLLREFLEQLPDKGTDGALDHIINRIGKGFADSPHLADTPLEQAYFWSLKAEGSMRIMLSLATGRKEVLKSENLNFSPEIKVFQYVMSESEANAPEAEVLKKEAKTLRDRTPAEGELMTDVTELALYLTGVSASVPPLTYFKTMDFSDKDRVIAGVFGSKLPLIEKARQLLPELHRSNEMTLQYLTVLAHLYLTQQAGGNTIQIMQLLRSFVTPGNELELFQIKMEHKMWNKRPDQSRKTELPTTAPNDHMPAALNIDRLKGFAKGQDVYLINAIEHAGETGYQQLVVFLSLYEGKFDPESLLMSGWLNCLAGLNLLKPEIQSEHSVVFTVSTKASLAQAHAHFVKAREAGFPYSGYLDALVLMRLNNHYQYNKEQWLKIKNRRISLHNLTIQQASTRKEGEQIFIEAGNVLVDILPAVMESALLSVRPAADILIRIFTHKSFSLLKTPQAGWPAKTVKWLLIAPEIHNIHFSFSTEGTEVEEVLFSGKNHPDSFEAILLNPLDKLRQEPSIEKRLEAYDRMLRQLIYTSEKPVSIKKYLRLIRAFMLKHSAALDTDNVDSSDADRLLTNILAIKISRIDYDEKVLELLSPMSRLATYFDDYIYNLPFLKSEDDYIFRLNALLTVHRARSPLIHYYLWAYEVLARVPDNESDSFWEKIVPRIETMKSSFMVLLATGDLTAMHKKERQAMKKSFQMYRKDINPWLGYFQTVSWLINWRLGREKQQRVHRNKLESLKTDHDLRSRLQPLQLWHEHWSTPDHQNP</sequence>
<reference evidence="2 3" key="1">
    <citation type="submission" date="2024-06" db="EMBL/GenBank/DDBJ databases">
        <title>Genomic Encyclopedia of Type Strains, Phase V (KMG-V): Genome sequencing to study the core and pangenomes of soil and plant-associated prokaryotes.</title>
        <authorList>
            <person name="Whitman W."/>
        </authorList>
    </citation>
    <scope>NUCLEOTIDE SEQUENCE [LARGE SCALE GENOMIC DNA]</scope>
    <source>
        <strain evidence="2 3">NE40</strain>
    </source>
</reference>
<dbReference type="EMBL" id="JBEWTB010000002">
    <property type="protein sequence ID" value="MET4756369.1"/>
    <property type="molecule type" value="Genomic_DNA"/>
</dbReference>
<accession>A0ABV2SF25</accession>
<feature type="compositionally biased region" description="Polar residues" evidence="1">
    <location>
        <begin position="528"/>
        <end position="539"/>
    </location>
</feature>
<feature type="region of interest" description="Disordered" evidence="1">
    <location>
        <begin position="488"/>
        <end position="510"/>
    </location>
</feature>
<keyword evidence="3" id="KW-1185">Reference proteome</keyword>
<proteinExistence type="predicted"/>
<feature type="compositionally biased region" description="Acidic residues" evidence="1">
    <location>
        <begin position="1138"/>
        <end position="1148"/>
    </location>
</feature>
<comment type="caution">
    <text evidence="2">The sequence shown here is derived from an EMBL/GenBank/DDBJ whole genome shotgun (WGS) entry which is preliminary data.</text>
</comment>
<feature type="region of interest" description="Disordered" evidence="1">
    <location>
        <begin position="1697"/>
        <end position="1718"/>
    </location>
</feature>
<evidence type="ECO:0000313" key="3">
    <source>
        <dbReference type="Proteomes" id="UP001549366"/>
    </source>
</evidence>
<name>A0ABV2SF25_9GAMM</name>
<protein>
    <submittedName>
        <fullName evidence="2">Uncharacterized protein</fullName>
    </submittedName>
</protein>
<feature type="region of interest" description="Disordered" evidence="1">
    <location>
        <begin position="527"/>
        <end position="586"/>
    </location>
</feature>
<feature type="compositionally biased region" description="Basic residues" evidence="1">
    <location>
        <begin position="1213"/>
        <end position="1222"/>
    </location>
</feature>
<feature type="compositionally biased region" description="Basic and acidic residues" evidence="1">
    <location>
        <begin position="1161"/>
        <end position="1173"/>
    </location>
</feature>
<feature type="region of interest" description="Disordered" evidence="1">
    <location>
        <begin position="1130"/>
        <end position="1242"/>
    </location>
</feature>